<dbReference type="EMBL" id="CP009962">
    <property type="protein sequence ID" value="AIY39821.1"/>
    <property type="molecule type" value="Genomic_DNA"/>
</dbReference>
<gene>
    <name evidence="2" type="ORF">LT85_0661</name>
</gene>
<feature type="transmembrane region" description="Helical" evidence="1">
    <location>
        <begin position="20"/>
        <end position="38"/>
    </location>
</feature>
<keyword evidence="1" id="KW-0812">Transmembrane</keyword>
<protein>
    <submittedName>
        <fullName evidence="2">Uncharacterized protein</fullName>
    </submittedName>
</protein>
<dbReference type="AlphaFoldDB" id="A0A0A1F5P2"/>
<reference evidence="3" key="1">
    <citation type="journal article" date="2014" name="Soil Biol. Biochem.">
        <title>Structure and function of bacterial communities in ageing soils: Insights from the Mendocino ecological staircase.</title>
        <authorList>
            <person name="Uroz S."/>
            <person name="Tech J.J."/>
            <person name="Sawaya N.A."/>
            <person name="Frey-Klett P."/>
            <person name="Leveau J.H.J."/>
        </authorList>
    </citation>
    <scope>NUCLEOTIDE SEQUENCE [LARGE SCALE GENOMIC DNA]</scope>
    <source>
        <strain evidence="3">Cal35</strain>
    </source>
</reference>
<sequence length="39" mass="4371">MLATACLETAHTPNDREVSALTALTSNIFLLYSYICLFY</sequence>
<dbReference type="KEGG" id="care:LT85_0661"/>
<keyword evidence="1" id="KW-1133">Transmembrane helix</keyword>
<evidence type="ECO:0000313" key="3">
    <source>
        <dbReference type="Proteomes" id="UP000030302"/>
    </source>
</evidence>
<evidence type="ECO:0000313" key="2">
    <source>
        <dbReference type="EMBL" id="AIY39821.1"/>
    </source>
</evidence>
<proteinExistence type="predicted"/>
<organism evidence="2 3">
    <name type="scientific">Collimonas arenae</name>
    <dbReference type="NCBI Taxonomy" id="279058"/>
    <lineage>
        <taxon>Bacteria</taxon>
        <taxon>Pseudomonadati</taxon>
        <taxon>Pseudomonadota</taxon>
        <taxon>Betaproteobacteria</taxon>
        <taxon>Burkholderiales</taxon>
        <taxon>Oxalobacteraceae</taxon>
        <taxon>Collimonas</taxon>
    </lineage>
</organism>
<dbReference type="Proteomes" id="UP000030302">
    <property type="component" value="Chromosome"/>
</dbReference>
<name>A0A0A1F5P2_9BURK</name>
<accession>A0A0A1F5P2</accession>
<evidence type="ECO:0000256" key="1">
    <source>
        <dbReference type="SAM" id="Phobius"/>
    </source>
</evidence>
<dbReference type="HOGENOM" id="CLU_3307827_0_0_4"/>
<keyword evidence="1" id="KW-0472">Membrane</keyword>
<keyword evidence="3" id="KW-1185">Reference proteome</keyword>